<dbReference type="EMBL" id="JBJQOH010000004">
    <property type="protein sequence ID" value="KAL3690259.1"/>
    <property type="molecule type" value="Genomic_DNA"/>
</dbReference>
<keyword evidence="4" id="KW-0433">Leucine-rich repeat</keyword>
<keyword evidence="7" id="KW-0677">Repeat</keyword>
<proteinExistence type="predicted"/>
<evidence type="ECO:0000256" key="15">
    <source>
        <dbReference type="PROSITE-ProRule" id="PRU10141"/>
    </source>
</evidence>
<dbReference type="GO" id="GO:0005524">
    <property type="term" value="F:ATP binding"/>
    <property type="evidence" value="ECO:0007669"/>
    <property type="project" value="UniProtKB-UniRule"/>
</dbReference>
<dbReference type="Pfam" id="PF00560">
    <property type="entry name" value="LRR_1"/>
    <property type="match status" value="2"/>
</dbReference>
<dbReference type="Pfam" id="PF07714">
    <property type="entry name" value="PK_Tyr_Ser-Thr"/>
    <property type="match status" value="1"/>
</dbReference>
<evidence type="ECO:0000256" key="7">
    <source>
        <dbReference type="ARBA" id="ARBA00022737"/>
    </source>
</evidence>
<evidence type="ECO:0000256" key="4">
    <source>
        <dbReference type="ARBA" id="ARBA00022614"/>
    </source>
</evidence>
<keyword evidence="10 15" id="KW-0067">ATP-binding</keyword>
<keyword evidence="12 16" id="KW-0472">Membrane</keyword>
<dbReference type="Proteomes" id="UP001633002">
    <property type="component" value="Unassembled WGS sequence"/>
</dbReference>
<dbReference type="AlphaFoldDB" id="A0ABD3HLL7"/>
<feature type="transmembrane region" description="Helical" evidence="16">
    <location>
        <begin position="21"/>
        <end position="41"/>
    </location>
</feature>
<comment type="subcellular location">
    <subcellularLocation>
        <location evidence="1">Membrane</location>
        <topology evidence="1">Single-pass membrane protein</topology>
    </subcellularLocation>
</comment>
<comment type="catalytic activity">
    <reaction evidence="13">
        <text>L-threonyl-[protein] + ATP = O-phospho-L-threonyl-[protein] + ADP + H(+)</text>
        <dbReference type="Rhea" id="RHEA:46608"/>
        <dbReference type="Rhea" id="RHEA-COMP:11060"/>
        <dbReference type="Rhea" id="RHEA-COMP:11605"/>
        <dbReference type="ChEBI" id="CHEBI:15378"/>
        <dbReference type="ChEBI" id="CHEBI:30013"/>
        <dbReference type="ChEBI" id="CHEBI:30616"/>
        <dbReference type="ChEBI" id="CHEBI:61977"/>
        <dbReference type="ChEBI" id="CHEBI:456216"/>
        <dbReference type="EC" id="2.7.11.1"/>
    </reaction>
</comment>
<dbReference type="InterPro" id="IPR000719">
    <property type="entry name" value="Prot_kinase_dom"/>
</dbReference>
<comment type="catalytic activity">
    <reaction evidence="14">
        <text>L-seryl-[protein] + ATP = O-phospho-L-seryl-[protein] + ADP + H(+)</text>
        <dbReference type="Rhea" id="RHEA:17989"/>
        <dbReference type="Rhea" id="RHEA-COMP:9863"/>
        <dbReference type="Rhea" id="RHEA-COMP:11604"/>
        <dbReference type="ChEBI" id="CHEBI:15378"/>
        <dbReference type="ChEBI" id="CHEBI:29999"/>
        <dbReference type="ChEBI" id="CHEBI:30616"/>
        <dbReference type="ChEBI" id="CHEBI:83421"/>
        <dbReference type="ChEBI" id="CHEBI:456216"/>
        <dbReference type="EC" id="2.7.11.1"/>
    </reaction>
</comment>
<dbReference type="PROSITE" id="PS00108">
    <property type="entry name" value="PROTEIN_KINASE_ST"/>
    <property type="match status" value="1"/>
</dbReference>
<evidence type="ECO:0000256" key="11">
    <source>
        <dbReference type="ARBA" id="ARBA00022989"/>
    </source>
</evidence>
<dbReference type="SUPFAM" id="SSF52058">
    <property type="entry name" value="L domain-like"/>
    <property type="match status" value="1"/>
</dbReference>
<dbReference type="Pfam" id="PF12819">
    <property type="entry name" value="Malectin_like"/>
    <property type="match status" value="1"/>
</dbReference>
<organism evidence="18 19">
    <name type="scientific">Riccia sorocarpa</name>
    <dbReference type="NCBI Taxonomy" id="122646"/>
    <lineage>
        <taxon>Eukaryota</taxon>
        <taxon>Viridiplantae</taxon>
        <taxon>Streptophyta</taxon>
        <taxon>Embryophyta</taxon>
        <taxon>Marchantiophyta</taxon>
        <taxon>Marchantiopsida</taxon>
        <taxon>Marchantiidae</taxon>
        <taxon>Marchantiales</taxon>
        <taxon>Ricciaceae</taxon>
        <taxon>Riccia</taxon>
    </lineage>
</organism>
<dbReference type="PROSITE" id="PS00107">
    <property type="entry name" value="PROTEIN_KINASE_ATP"/>
    <property type="match status" value="1"/>
</dbReference>
<evidence type="ECO:0000256" key="14">
    <source>
        <dbReference type="ARBA" id="ARBA00048679"/>
    </source>
</evidence>
<dbReference type="InterPro" id="IPR001611">
    <property type="entry name" value="Leu-rich_rpt"/>
</dbReference>
<feature type="binding site" evidence="15">
    <location>
        <position position="923"/>
    </location>
    <ligand>
        <name>ATP</name>
        <dbReference type="ChEBI" id="CHEBI:30616"/>
    </ligand>
</feature>
<evidence type="ECO:0000256" key="13">
    <source>
        <dbReference type="ARBA" id="ARBA00047899"/>
    </source>
</evidence>
<keyword evidence="11 16" id="KW-1133">Transmembrane helix</keyword>
<keyword evidence="5" id="KW-0808">Transferase</keyword>
<evidence type="ECO:0000256" key="10">
    <source>
        <dbReference type="ARBA" id="ARBA00022840"/>
    </source>
</evidence>
<dbReference type="PANTHER" id="PTHR45631:SF68">
    <property type="entry name" value="REPEAT FAMILY PROTEIN, PUTATIVE, EXPRESSED-RELATED"/>
    <property type="match status" value="1"/>
</dbReference>
<dbReference type="InterPro" id="IPR001245">
    <property type="entry name" value="Ser-Thr/Tyr_kinase_cat_dom"/>
</dbReference>
<keyword evidence="6 16" id="KW-0812">Transmembrane</keyword>
<reference evidence="18 19" key="1">
    <citation type="submission" date="2024-09" db="EMBL/GenBank/DDBJ databases">
        <title>Chromosome-scale assembly of Riccia sorocarpa.</title>
        <authorList>
            <person name="Paukszto L."/>
        </authorList>
    </citation>
    <scope>NUCLEOTIDE SEQUENCE [LARGE SCALE GENOMIC DNA]</scope>
    <source>
        <strain evidence="18">LP-2024</strain>
        <tissue evidence="18">Aerial parts of the thallus</tissue>
    </source>
</reference>
<protein>
    <recommendedName>
        <fullName evidence="2">non-specific serine/threonine protein kinase</fullName>
        <ecNumber evidence="2">2.7.11.1</ecNumber>
    </recommendedName>
</protein>
<evidence type="ECO:0000256" key="1">
    <source>
        <dbReference type="ARBA" id="ARBA00004167"/>
    </source>
</evidence>
<dbReference type="Gene3D" id="1.10.510.10">
    <property type="entry name" value="Transferase(Phosphotransferase) domain 1"/>
    <property type="match status" value="1"/>
</dbReference>
<feature type="domain" description="Protein kinase" evidence="17">
    <location>
        <begin position="895"/>
        <end position="1186"/>
    </location>
</feature>
<dbReference type="Gene3D" id="3.30.200.20">
    <property type="entry name" value="Phosphorylase Kinase, domain 1"/>
    <property type="match status" value="1"/>
</dbReference>
<name>A0ABD3HLL7_9MARC</name>
<sequence>MASQLDCCSEQRAARLQTPLTVYRMILICVLVLTSLCHSAVCERLPLEPFGYISIDCGGEGGYNDTLTGLSWIGEKDYSEFFDELKHENLTFTSKVLINQSSSTFRNNVKQLESARIFTFLSESAKYCYNFNLSLSKDNSSAYLVRAMFPPRNIPGGPFLPRLSAEGESIGGTFAISVDTSIVSYVNMDDYEPMSVEVLATSLYDSMDICLSPIYSDEQGRMFAAISSLEVRSIPEILYPVFQHGKLNGYNRTVQRRVNYYVTQSRLNFGGNESSPAIRYPLDKYDRLWYAAPHDSWDAGAHYDSLASIKTDLKSEFTVQSMNYSTVSIASSEYDSFQVPPAILTSAWEGANLNSTISFSLEISTNDFFLNGDEGGVPRYCLSIVLFDIDVSNSGFRSVNIYNEDINSFNPQQAGRQWIILDAEVPKTRTNTWSDRTFEILSSTATTSFVIGPAANSTLPAMINALELYVVIENVAPKVTLSEFAALQILRDSLPDSRKVVSVGDPCLPFSWYWVQCSPLYSGDLSVEEINLSSEGLQVNLTEYFGLPLWLAVLDLSNNSLQGTFPRAIRDLIKLDLSDNNFIGLIPNVFDRYPDDFCPLEFINLSSNTMSGPLASFSTNLTSLRILDLSHNSFGGALPTFANRSLEVLNLSSNHLSGSINLFSDPNLVGSDSEYLTYNESGLQPLRALRLENNNFSGMIPDYIWSTESLLETVDLSNNSFTELNLTSWTESLVKEEIFNGRQQVNLSNNPIRRVLFGGLDVISNLESKNDKVMHSLLVRTPGYILLGVNNEWCNSSALSRARVLKSYLCRHNEYVDYYYWTLQQTVASSKRALTISLGVSGSVFLATACILLVFLRRMWKRTKNLRQIQEELAKEDVRPPFYKYEELRIATKDFSKENELGRGGFGAVYKAELADRTVVAVKLLYPMEQNMTDFLKETVLITGIKHRHLVQLKGCCVRDKKRILVYEFAEHGNLAQALWGNGDPSFFLDWAQRVKICVAVAKGLSYLHEELQPKIIHRDIKPYNILLDKDWNAKIADFGLARHMKGDEGTQATRFGGTVGYVSPEYANEGLITEKLDVYSYGILLLEIVSGRKCLDRSAPAEELYLRTWAFNLYRVGCLWKMAERALLESVPAEEIESVLKLALSCLQENYENRPAMSEVVIMLTGNASGVAMDIVDELREHPQVLYDNLYRGWSVSNVSGSQDKEDEDLFETALMSHSNDAEIELSVSNSDR</sequence>
<dbReference type="EC" id="2.7.11.1" evidence="2"/>
<dbReference type="InterPro" id="IPR011009">
    <property type="entry name" value="Kinase-like_dom_sf"/>
</dbReference>
<evidence type="ECO:0000256" key="3">
    <source>
        <dbReference type="ARBA" id="ARBA00022527"/>
    </source>
</evidence>
<evidence type="ECO:0000313" key="19">
    <source>
        <dbReference type="Proteomes" id="UP001633002"/>
    </source>
</evidence>
<dbReference type="SMART" id="SM00220">
    <property type="entry name" value="S_TKc"/>
    <property type="match status" value="1"/>
</dbReference>
<keyword evidence="8 15" id="KW-0547">Nucleotide-binding</keyword>
<dbReference type="PRINTS" id="PR00019">
    <property type="entry name" value="LEURICHRPT"/>
</dbReference>
<evidence type="ECO:0000313" key="18">
    <source>
        <dbReference type="EMBL" id="KAL3690259.1"/>
    </source>
</evidence>
<dbReference type="Gene3D" id="3.80.10.10">
    <property type="entry name" value="Ribonuclease Inhibitor"/>
    <property type="match status" value="3"/>
</dbReference>
<keyword evidence="9" id="KW-0418">Kinase</keyword>
<dbReference type="PANTHER" id="PTHR45631">
    <property type="entry name" value="OS07G0107800 PROTEIN-RELATED"/>
    <property type="match status" value="1"/>
</dbReference>
<evidence type="ECO:0000256" key="2">
    <source>
        <dbReference type="ARBA" id="ARBA00012513"/>
    </source>
</evidence>
<comment type="caution">
    <text evidence="18">The sequence shown here is derived from an EMBL/GenBank/DDBJ whole genome shotgun (WGS) entry which is preliminary data.</text>
</comment>
<dbReference type="InterPro" id="IPR024788">
    <property type="entry name" value="Malectin-like_Carb-bd_dom"/>
</dbReference>
<keyword evidence="19" id="KW-1185">Reference proteome</keyword>
<evidence type="ECO:0000256" key="5">
    <source>
        <dbReference type="ARBA" id="ARBA00022679"/>
    </source>
</evidence>
<dbReference type="InterPro" id="IPR032675">
    <property type="entry name" value="LRR_dom_sf"/>
</dbReference>
<gene>
    <name evidence="18" type="ORF">R1sor_016568</name>
</gene>
<evidence type="ECO:0000259" key="17">
    <source>
        <dbReference type="PROSITE" id="PS50011"/>
    </source>
</evidence>
<feature type="transmembrane region" description="Helical" evidence="16">
    <location>
        <begin position="833"/>
        <end position="856"/>
    </location>
</feature>
<keyword evidence="3" id="KW-0723">Serine/threonine-protein kinase</keyword>
<dbReference type="GO" id="GO:0016020">
    <property type="term" value="C:membrane"/>
    <property type="evidence" value="ECO:0007669"/>
    <property type="project" value="UniProtKB-SubCell"/>
</dbReference>
<evidence type="ECO:0000256" key="12">
    <source>
        <dbReference type="ARBA" id="ARBA00023136"/>
    </source>
</evidence>
<dbReference type="SUPFAM" id="SSF56112">
    <property type="entry name" value="Protein kinase-like (PK-like)"/>
    <property type="match status" value="1"/>
</dbReference>
<dbReference type="GO" id="GO:0004674">
    <property type="term" value="F:protein serine/threonine kinase activity"/>
    <property type="evidence" value="ECO:0007669"/>
    <property type="project" value="UniProtKB-KW"/>
</dbReference>
<dbReference type="FunFam" id="1.10.510.10:FF:000384">
    <property type="entry name" value="G-type lectin S-receptor-like serine/threonine-protein kinase"/>
    <property type="match status" value="1"/>
</dbReference>
<evidence type="ECO:0000256" key="6">
    <source>
        <dbReference type="ARBA" id="ARBA00022692"/>
    </source>
</evidence>
<evidence type="ECO:0000256" key="8">
    <source>
        <dbReference type="ARBA" id="ARBA00022741"/>
    </source>
</evidence>
<dbReference type="InterPro" id="IPR008271">
    <property type="entry name" value="Ser/Thr_kinase_AS"/>
</dbReference>
<accession>A0ABD3HLL7</accession>
<dbReference type="PROSITE" id="PS50011">
    <property type="entry name" value="PROTEIN_KINASE_DOM"/>
    <property type="match status" value="1"/>
</dbReference>
<evidence type="ECO:0000256" key="16">
    <source>
        <dbReference type="SAM" id="Phobius"/>
    </source>
</evidence>
<evidence type="ECO:0000256" key="9">
    <source>
        <dbReference type="ARBA" id="ARBA00022777"/>
    </source>
</evidence>
<dbReference type="InterPro" id="IPR017441">
    <property type="entry name" value="Protein_kinase_ATP_BS"/>
</dbReference>